<dbReference type="OrthoDB" id="1417772at2759"/>
<dbReference type="PANTHER" id="PTHR15921:SF3">
    <property type="entry name" value="PRE-MRNA CLEAVAGE COMPLEX 2 PROTEIN PCF11"/>
    <property type="match status" value="1"/>
</dbReference>
<organism evidence="3 4">
    <name type="scientific">Ceratopteris richardii</name>
    <name type="common">Triangle waterfern</name>
    <dbReference type="NCBI Taxonomy" id="49495"/>
    <lineage>
        <taxon>Eukaryota</taxon>
        <taxon>Viridiplantae</taxon>
        <taxon>Streptophyta</taxon>
        <taxon>Embryophyta</taxon>
        <taxon>Tracheophyta</taxon>
        <taxon>Polypodiopsida</taxon>
        <taxon>Polypodiidae</taxon>
        <taxon>Polypodiales</taxon>
        <taxon>Pteridineae</taxon>
        <taxon>Pteridaceae</taxon>
        <taxon>Parkerioideae</taxon>
        <taxon>Ceratopteris</taxon>
    </lineage>
</organism>
<evidence type="ECO:0000313" key="4">
    <source>
        <dbReference type="Proteomes" id="UP000825935"/>
    </source>
</evidence>
<feature type="region of interest" description="Disordered" evidence="1">
    <location>
        <begin position="494"/>
        <end position="514"/>
    </location>
</feature>
<dbReference type="GO" id="GO:0003729">
    <property type="term" value="F:mRNA binding"/>
    <property type="evidence" value="ECO:0007669"/>
    <property type="project" value="InterPro"/>
</dbReference>
<dbReference type="InterPro" id="IPR013087">
    <property type="entry name" value="Znf_C2H2_type"/>
</dbReference>
<dbReference type="GO" id="GO:0006369">
    <property type="term" value="P:termination of RNA polymerase II transcription"/>
    <property type="evidence" value="ECO:0007669"/>
    <property type="project" value="InterPro"/>
</dbReference>
<evidence type="ECO:0000313" key="3">
    <source>
        <dbReference type="EMBL" id="KAH7276832.1"/>
    </source>
</evidence>
<dbReference type="GO" id="GO:0031124">
    <property type="term" value="P:mRNA 3'-end processing"/>
    <property type="evidence" value="ECO:0007669"/>
    <property type="project" value="InterPro"/>
</dbReference>
<dbReference type="GO" id="GO:0005737">
    <property type="term" value="C:cytoplasm"/>
    <property type="evidence" value="ECO:0007669"/>
    <property type="project" value="TreeGrafter"/>
</dbReference>
<sequence length="824" mass="90160">MPGIKDAWEKPWSKEDGGLSRFVDKDLDQPILRQASGLEQMQSSPRLLIDAYGNVRVPSVLKGPSGILPAHHDRVTSLRSWEEESHGWEVSRCMENEVQWGTSKKPIWFSGRVQDLSMAMDKGNFRSAAHDQVSWHYDSSSHAVNQLPADKVNPIYRREQESGVPVNLEREISTFSSFSGHPFAADRFAHGSQYSELSMQTKAEQFTYKMSSPSFRVQSPAVGILSSPMANSDRPIFNSTPGLSRPTLSSQSSLFPHVSVSRATLGSLDLSSKPIQHQGMPLTTQAQLLETQGAALHTWHQATLFQEPHSEKSLIENCLQNEISPLGQLSSGLSSPVPLHPEVLQSLQHLQQHLPPSHNLSPKHLQQYQSEQSGMVQQEWQRQQERESCPQPVGVTQLVGPPSDNSRSQAVTENHNPCNRVIAFQGGATLASLENKHLTPITSSHATEPGSFDVPPSSSGQPPLLFPLSGRVPFPTQENQSLVSTTLHTPASLQILQPPLPPGPPPSSSQIGNVTPLQTINTDISSLLSSLLAQGVISAAGSSTALSQSQPSVTSSGSSSQSLGVSSLELAPIVSDGSAIATALLSTRPFQGLMTTISHHPSGDVEHTLFDSGFKPEVLKEHHDFVIDSLYTSLPHQCKTCGLRCKSQDEFLKHVDWHSDNGSCKQFRSWFPIKEDWIKGRSVPAAKVALESGFIAGQIDSVVENTAEPAVPADEDQAACTLCGEPFEDFYDDETDLWMYKGAVYLNGPPGTVTGEGKGSIVHAKCRSTSQMPDVDKMSFCQSEDLLSSNKKRQLLPPFESRFRGDERQEVELELDEARKRIKN</sequence>
<evidence type="ECO:0000259" key="2">
    <source>
        <dbReference type="PROSITE" id="PS00028"/>
    </source>
</evidence>
<dbReference type="EMBL" id="CM035444">
    <property type="protein sequence ID" value="KAH7276832.1"/>
    <property type="molecule type" value="Genomic_DNA"/>
</dbReference>
<feature type="compositionally biased region" description="Pro residues" evidence="1">
    <location>
        <begin position="498"/>
        <end position="507"/>
    </location>
</feature>
<dbReference type="Pfam" id="PF23228">
    <property type="entry name" value="zf_PCFS4"/>
    <property type="match status" value="1"/>
</dbReference>
<gene>
    <name evidence="3" type="ORF">KP509_39G023900</name>
</gene>
<feature type="domain" description="C2H2-type" evidence="2">
    <location>
        <begin position="638"/>
        <end position="658"/>
    </location>
</feature>
<dbReference type="PROSITE" id="PS00028">
    <property type="entry name" value="ZINC_FINGER_C2H2_1"/>
    <property type="match status" value="1"/>
</dbReference>
<accession>A0A8T2PZ32</accession>
<dbReference type="Proteomes" id="UP000825935">
    <property type="component" value="Chromosome 39"/>
</dbReference>
<proteinExistence type="predicted"/>
<keyword evidence="4" id="KW-1185">Reference proteome</keyword>
<feature type="compositionally biased region" description="Polar residues" evidence="1">
    <location>
        <begin position="403"/>
        <end position="412"/>
    </location>
</feature>
<dbReference type="AlphaFoldDB" id="A0A8T2PZ32"/>
<dbReference type="InterPro" id="IPR057242">
    <property type="entry name" value="PCFS4-like"/>
</dbReference>
<feature type="region of interest" description="Disordered" evidence="1">
    <location>
        <begin position="354"/>
        <end position="412"/>
    </location>
</feature>
<feature type="region of interest" description="Disordered" evidence="1">
    <location>
        <begin position="441"/>
        <end position="464"/>
    </location>
</feature>
<reference evidence="3" key="1">
    <citation type="submission" date="2021-08" db="EMBL/GenBank/DDBJ databases">
        <title>WGS assembly of Ceratopteris richardii.</title>
        <authorList>
            <person name="Marchant D.B."/>
            <person name="Chen G."/>
            <person name="Jenkins J."/>
            <person name="Shu S."/>
            <person name="Leebens-Mack J."/>
            <person name="Grimwood J."/>
            <person name="Schmutz J."/>
            <person name="Soltis P."/>
            <person name="Soltis D."/>
            <person name="Chen Z.-H."/>
        </authorList>
    </citation>
    <scope>NUCLEOTIDE SEQUENCE</scope>
    <source>
        <strain evidence="3">Whitten #5841</strain>
        <tissue evidence="3">Leaf</tissue>
    </source>
</reference>
<feature type="compositionally biased region" description="Polar residues" evidence="1">
    <location>
        <begin position="364"/>
        <end position="376"/>
    </location>
</feature>
<dbReference type="GO" id="GO:0000993">
    <property type="term" value="F:RNA polymerase II complex binding"/>
    <property type="evidence" value="ECO:0007669"/>
    <property type="project" value="InterPro"/>
</dbReference>
<dbReference type="GO" id="GO:0005849">
    <property type="term" value="C:mRNA cleavage factor complex"/>
    <property type="evidence" value="ECO:0007669"/>
    <property type="project" value="TreeGrafter"/>
</dbReference>
<dbReference type="InterPro" id="IPR045154">
    <property type="entry name" value="PCF11-like"/>
</dbReference>
<comment type="caution">
    <text evidence="3">The sequence shown here is derived from an EMBL/GenBank/DDBJ whole genome shotgun (WGS) entry which is preliminary data.</text>
</comment>
<name>A0A8T2PZ32_CERRI</name>
<evidence type="ECO:0000256" key="1">
    <source>
        <dbReference type="SAM" id="MobiDB-lite"/>
    </source>
</evidence>
<dbReference type="PANTHER" id="PTHR15921">
    <property type="entry name" value="PRE-MRNA CLEAVAGE COMPLEX II"/>
    <property type="match status" value="1"/>
</dbReference>
<protein>
    <recommendedName>
        <fullName evidence="2">C2H2-type domain-containing protein</fullName>
    </recommendedName>
</protein>